<accession>A0A7S0XXD0</accession>
<organism evidence="1">
    <name type="scientific">Hemiselmis andersenii</name>
    <name type="common">Cryptophyte alga</name>
    <dbReference type="NCBI Taxonomy" id="464988"/>
    <lineage>
        <taxon>Eukaryota</taxon>
        <taxon>Cryptophyceae</taxon>
        <taxon>Cryptomonadales</taxon>
        <taxon>Hemiselmidaceae</taxon>
        <taxon>Hemiselmis</taxon>
    </lineage>
</organism>
<name>A0A7S0XXD0_HEMAN</name>
<gene>
    <name evidence="1" type="ORF">HAND1043_LOCUS12594</name>
</gene>
<sequence>MQRAEKKVKTENNNEEGLRLAEDRAVWKRRRRDAPAKYKDMLAALSPEKRQGVLDAMDMITRSDKHWCMNVEMRFLMAMDIVYPCDTEGKECPLPATVSEVGKKGERRVLEPREHWGPNGKCAFGGILGVQVRPDWAVEFLYRWAELHGMKPCPESARPHTLGFSPRDWETMTEGLSNQKGKFGLLPKPTNGDGYGGQFSWTKAFRGLTPMVYRAPNWGKVQVVG</sequence>
<dbReference type="EMBL" id="HBFK01020357">
    <property type="protein sequence ID" value="CAD8746098.1"/>
    <property type="molecule type" value="Transcribed_RNA"/>
</dbReference>
<proteinExistence type="predicted"/>
<dbReference type="AlphaFoldDB" id="A0A7S0XXD0"/>
<evidence type="ECO:0000313" key="1">
    <source>
        <dbReference type="EMBL" id="CAD8746098.1"/>
    </source>
</evidence>
<reference evidence="1" key="1">
    <citation type="submission" date="2021-01" db="EMBL/GenBank/DDBJ databases">
        <authorList>
            <person name="Corre E."/>
            <person name="Pelletier E."/>
            <person name="Niang G."/>
            <person name="Scheremetjew M."/>
            <person name="Finn R."/>
            <person name="Kale V."/>
            <person name="Holt S."/>
            <person name="Cochrane G."/>
            <person name="Meng A."/>
            <person name="Brown T."/>
            <person name="Cohen L."/>
        </authorList>
    </citation>
    <scope>NUCLEOTIDE SEQUENCE</scope>
    <source>
        <strain evidence="1">CCMP441</strain>
    </source>
</reference>
<protein>
    <submittedName>
        <fullName evidence="1">Uncharacterized protein</fullName>
    </submittedName>
</protein>